<keyword evidence="2" id="KW-1185">Reference proteome</keyword>
<proteinExistence type="predicted"/>
<comment type="caution">
    <text evidence="1">The sequence shown here is derived from an EMBL/GenBank/DDBJ whole genome shotgun (WGS) entry which is preliminary data.</text>
</comment>
<evidence type="ECO:0000313" key="2">
    <source>
        <dbReference type="Proteomes" id="UP001501000"/>
    </source>
</evidence>
<evidence type="ECO:0000313" key="1">
    <source>
        <dbReference type="EMBL" id="GAA3945613.1"/>
    </source>
</evidence>
<dbReference type="Proteomes" id="UP001501000">
    <property type="component" value="Unassembled WGS sequence"/>
</dbReference>
<accession>A0ABP7NH88</accession>
<dbReference type="EMBL" id="BAABAJ010000045">
    <property type="protein sequence ID" value="GAA3945613.1"/>
    <property type="molecule type" value="Genomic_DNA"/>
</dbReference>
<organism evidence="1 2">
    <name type="scientific">Streptomyces gulbargensis</name>
    <dbReference type="NCBI Taxonomy" id="364901"/>
    <lineage>
        <taxon>Bacteria</taxon>
        <taxon>Bacillati</taxon>
        <taxon>Actinomycetota</taxon>
        <taxon>Actinomycetes</taxon>
        <taxon>Kitasatosporales</taxon>
        <taxon>Streptomycetaceae</taxon>
        <taxon>Streptomyces</taxon>
    </lineage>
</organism>
<name>A0ABP7NH88_9ACTN</name>
<sequence length="61" mass="6982">MRDHLYRPDADRAFPEALLHVLREVHTLPEALLHTLLHPPLQLAGCDEERPGETHIVRGID</sequence>
<gene>
    <name evidence="1" type="ORF">GCM10022244_61190</name>
</gene>
<protein>
    <submittedName>
        <fullName evidence="1">Uncharacterized protein</fullName>
    </submittedName>
</protein>
<reference evidence="2" key="1">
    <citation type="journal article" date="2019" name="Int. J. Syst. Evol. Microbiol.">
        <title>The Global Catalogue of Microorganisms (GCM) 10K type strain sequencing project: providing services to taxonomists for standard genome sequencing and annotation.</title>
        <authorList>
            <consortium name="The Broad Institute Genomics Platform"/>
            <consortium name="The Broad Institute Genome Sequencing Center for Infectious Disease"/>
            <person name="Wu L."/>
            <person name="Ma J."/>
        </authorList>
    </citation>
    <scope>NUCLEOTIDE SEQUENCE [LARGE SCALE GENOMIC DNA]</scope>
    <source>
        <strain evidence="2">JCM 16956</strain>
    </source>
</reference>